<reference evidence="10" key="1">
    <citation type="submission" date="2016-10" db="EMBL/GenBank/DDBJ databases">
        <authorList>
            <person name="Varghese N."/>
            <person name="Submissions S."/>
        </authorList>
    </citation>
    <scope>NUCLEOTIDE SEQUENCE [LARGE SCALE GENOMIC DNA]</scope>
    <source>
        <strain evidence="10">DSM 16477</strain>
    </source>
</reference>
<evidence type="ECO:0000256" key="5">
    <source>
        <dbReference type="ARBA" id="ARBA00022989"/>
    </source>
</evidence>
<protein>
    <submittedName>
        <fullName evidence="9">Uncharacterized membrane protein YcaP, DUF421 family</fullName>
    </submittedName>
</protein>
<evidence type="ECO:0000313" key="10">
    <source>
        <dbReference type="Proteomes" id="UP000199399"/>
    </source>
</evidence>
<evidence type="ECO:0000256" key="2">
    <source>
        <dbReference type="ARBA" id="ARBA00006448"/>
    </source>
</evidence>
<dbReference type="InterPro" id="IPR023090">
    <property type="entry name" value="UPF0702_alpha/beta_dom_sf"/>
</dbReference>
<dbReference type="Gene3D" id="3.30.240.20">
    <property type="entry name" value="bsu07140 like domains"/>
    <property type="match status" value="1"/>
</dbReference>
<evidence type="ECO:0000259" key="8">
    <source>
        <dbReference type="Pfam" id="PF04239"/>
    </source>
</evidence>
<dbReference type="OrthoDB" id="9793799at2"/>
<evidence type="ECO:0000256" key="6">
    <source>
        <dbReference type="ARBA" id="ARBA00023136"/>
    </source>
</evidence>
<dbReference type="Proteomes" id="UP000199399">
    <property type="component" value="Unassembled WGS sequence"/>
</dbReference>
<evidence type="ECO:0000256" key="4">
    <source>
        <dbReference type="ARBA" id="ARBA00022692"/>
    </source>
</evidence>
<proteinExistence type="inferred from homology"/>
<dbReference type="STRING" id="218672.SAMN04489759_102312"/>
<evidence type="ECO:0000313" key="9">
    <source>
        <dbReference type="EMBL" id="SDF49272.1"/>
    </source>
</evidence>
<sequence>MFFDSDMLDLIARAILLSAIALGWVIFVVRVIGLRAFSKMTAFDFVTTVATGSLLAGACQATTWPEFAQPTLAIAALLGAQYVVAQMRQSSDQFERVVENEPVMLMRDGVILDEALRKTRVARADLIAKLREANALDFSQVRAVVLETTGNISVLHGEHLSSDLLEGVQRRDTQD</sequence>
<dbReference type="RefSeq" id="WP_093739717.1">
    <property type="nucleotide sequence ID" value="NZ_FNBP01000002.1"/>
</dbReference>
<keyword evidence="5 7" id="KW-1133">Transmembrane helix</keyword>
<accession>A0A1G7LI95</accession>
<comment type="similarity">
    <text evidence="2">Belongs to the UPF0702 family.</text>
</comment>
<evidence type="ECO:0000256" key="7">
    <source>
        <dbReference type="SAM" id="Phobius"/>
    </source>
</evidence>
<dbReference type="PANTHER" id="PTHR34582">
    <property type="entry name" value="UPF0702 TRANSMEMBRANE PROTEIN YCAP"/>
    <property type="match status" value="1"/>
</dbReference>
<feature type="domain" description="YetF C-terminal" evidence="8">
    <location>
        <begin position="90"/>
        <end position="158"/>
    </location>
</feature>
<name>A0A1G7LI95_9RHOB</name>
<dbReference type="AlphaFoldDB" id="A0A1G7LI95"/>
<dbReference type="InterPro" id="IPR007353">
    <property type="entry name" value="DUF421"/>
</dbReference>
<dbReference type="Pfam" id="PF04239">
    <property type="entry name" value="DUF421"/>
    <property type="match status" value="1"/>
</dbReference>
<comment type="subcellular location">
    <subcellularLocation>
        <location evidence="1">Cell membrane</location>
        <topology evidence="1">Multi-pass membrane protein</topology>
    </subcellularLocation>
</comment>
<dbReference type="EMBL" id="FNBP01000002">
    <property type="protein sequence ID" value="SDF49272.1"/>
    <property type="molecule type" value="Genomic_DNA"/>
</dbReference>
<feature type="transmembrane region" description="Helical" evidence="7">
    <location>
        <begin position="12"/>
        <end position="32"/>
    </location>
</feature>
<dbReference type="GO" id="GO:0005886">
    <property type="term" value="C:plasma membrane"/>
    <property type="evidence" value="ECO:0007669"/>
    <property type="project" value="UniProtKB-SubCell"/>
</dbReference>
<evidence type="ECO:0000256" key="1">
    <source>
        <dbReference type="ARBA" id="ARBA00004651"/>
    </source>
</evidence>
<dbReference type="PANTHER" id="PTHR34582:SF6">
    <property type="entry name" value="UPF0702 TRANSMEMBRANE PROTEIN YCAP"/>
    <property type="match status" value="1"/>
</dbReference>
<keyword evidence="3" id="KW-1003">Cell membrane</keyword>
<evidence type="ECO:0000256" key="3">
    <source>
        <dbReference type="ARBA" id="ARBA00022475"/>
    </source>
</evidence>
<organism evidence="9 10">
    <name type="scientific">Sulfitobacter delicatus</name>
    <dbReference type="NCBI Taxonomy" id="218672"/>
    <lineage>
        <taxon>Bacteria</taxon>
        <taxon>Pseudomonadati</taxon>
        <taxon>Pseudomonadota</taxon>
        <taxon>Alphaproteobacteria</taxon>
        <taxon>Rhodobacterales</taxon>
        <taxon>Roseobacteraceae</taxon>
        <taxon>Sulfitobacter</taxon>
    </lineage>
</organism>
<keyword evidence="10" id="KW-1185">Reference proteome</keyword>
<keyword evidence="4 7" id="KW-0812">Transmembrane</keyword>
<keyword evidence="6 7" id="KW-0472">Membrane</keyword>
<gene>
    <name evidence="9" type="ORF">SAMN04489759_102312</name>
</gene>